<name>G0EQD8_BRAIP</name>
<evidence type="ECO:0000313" key="2">
    <source>
        <dbReference type="EMBL" id="AEM20843.1"/>
    </source>
</evidence>
<dbReference type="PATRIC" id="fig|1045858.4.peg.208"/>
<dbReference type="EMBL" id="CP002874">
    <property type="protein sequence ID" value="AEM20843.1"/>
    <property type="molecule type" value="Genomic_DNA"/>
</dbReference>
<dbReference type="Proteomes" id="UP000008522">
    <property type="component" value="Chromosome"/>
</dbReference>
<reference evidence="2 3" key="1">
    <citation type="journal article" date="2011" name="BMC Genomics">
        <title>Complete genome sequence of Brachyspira intermedia reveals unique genomic features in Brachyspira species and phage-mediated horizontal gene transfer.</title>
        <authorList>
            <person name="Hafstrom T."/>
            <person name="Jansson D.S."/>
            <person name="Segerman B."/>
        </authorList>
    </citation>
    <scope>NUCLEOTIDE SEQUENCE [LARGE SCALE GENOMIC DNA]</scope>
    <source>
        <strain evidence="3">ATCC 51140 / PWS/A</strain>
    </source>
</reference>
<dbReference type="AlphaFoldDB" id="G0EQD8"/>
<evidence type="ECO:0000313" key="3">
    <source>
        <dbReference type="Proteomes" id="UP000008522"/>
    </source>
</evidence>
<dbReference type="Pfam" id="PF07510">
    <property type="entry name" value="GmrSD_C"/>
    <property type="match status" value="1"/>
</dbReference>
<accession>G0EQD8</accession>
<dbReference type="PANTHER" id="PTHR35149:SF1">
    <property type="entry name" value="DUF5655 DOMAIN-CONTAINING PROTEIN"/>
    <property type="match status" value="1"/>
</dbReference>
<proteinExistence type="predicted"/>
<dbReference type="eggNOG" id="COG1479">
    <property type="taxonomic scope" value="Bacteria"/>
</dbReference>
<sequence length="513" mass="61545">MPNKNQMYINKLFETFNNRGRQLKQHEILKSYLLSKVNNRDIYSRIWDSCSIMDNYIEKNLKDILKIDNETLRKLVNANDRGKADEKDVGVSENIEEYLKSIIKETENQDNLKSKRGLDFYDILNLKRNSDFEDLDNQFENDLYNDSESNYEAPKIRSIISFPMLLLHTLRIFLIENKIAKTVDVKEKELINIFKHIFDDDNISKKTSYFFKLLWKIRVLFDKYVIKFVSDNEDGEVLSICNIIYRKNSRSIERRIDKNNKALSMLQSILYYTQESITQYWLTPFLYQCIKINDANELYQYLMKLDNLLYFYKIKKSKTLSEKTIEISAIDIDGYYHDNTKTKNMIKKLKEELQNLNYYGCNRYWFYKLEFILWYNYYNNIDSNIFNQNDDNINKKIKEILNKFRITSKNSIEHVYPQNDTQLSNDDKWSDETKEECLNSFGNLVLISGSLNSELNNKSYKFSILRDKLKKGEVQSLKSLLILKNNKWDENACKEHLNKVIELYKEYYEKYTK</sequence>
<keyword evidence="3" id="KW-1185">Reference proteome</keyword>
<dbReference type="InterPro" id="IPR011089">
    <property type="entry name" value="GmrSD_C"/>
</dbReference>
<dbReference type="KEGG" id="bip:Bint_0209"/>
<feature type="domain" description="GmrSD restriction endonucleases C-terminal" evidence="1">
    <location>
        <begin position="353"/>
        <end position="499"/>
    </location>
</feature>
<gene>
    <name evidence="2" type="ordered locus">Bint_0209</name>
</gene>
<organism evidence="2 3">
    <name type="scientific">Brachyspira intermedia (strain ATCC 51140 / PWS/A)</name>
    <name type="common">Serpulina intermedia</name>
    <dbReference type="NCBI Taxonomy" id="1045858"/>
    <lineage>
        <taxon>Bacteria</taxon>
        <taxon>Pseudomonadati</taxon>
        <taxon>Spirochaetota</taxon>
        <taxon>Spirochaetia</taxon>
        <taxon>Brachyspirales</taxon>
        <taxon>Brachyspiraceae</taxon>
        <taxon>Brachyspira</taxon>
    </lineage>
</organism>
<dbReference type="HOGENOM" id="CLU_023391_0_0_12"/>
<protein>
    <recommendedName>
        <fullName evidence="1">GmrSD restriction endonucleases C-terminal domain-containing protein</fullName>
    </recommendedName>
</protein>
<evidence type="ECO:0000259" key="1">
    <source>
        <dbReference type="Pfam" id="PF07510"/>
    </source>
</evidence>
<dbReference type="PANTHER" id="PTHR35149">
    <property type="entry name" value="SLL5132 PROTEIN"/>
    <property type="match status" value="1"/>
</dbReference>